<dbReference type="PROSITE" id="PS51257">
    <property type="entry name" value="PROKAR_LIPOPROTEIN"/>
    <property type="match status" value="1"/>
</dbReference>
<dbReference type="RefSeq" id="WP_203948453.1">
    <property type="nucleotide sequence ID" value="NZ_BOOR01000063.1"/>
</dbReference>
<accession>A0A8J3Y062</accession>
<evidence type="ECO:0008006" key="5">
    <source>
        <dbReference type="Google" id="ProtNLM"/>
    </source>
</evidence>
<dbReference type="AlphaFoldDB" id="A0A8J3Y062"/>
<protein>
    <recommendedName>
        <fullName evidence="5">Bacterial spore germination immunoglobulin-like domain-containing protein</fullName>
    </recommendedName>
</protein>
<proteinExistence type="predicted"/>
<evidence type="ECO:0000256" key="2">
    <source>
        <dbReference type="SAM" id="SignalP"/>
    </source>
</evidence>
<evidence type="ECO:0000313" key="3">
    <source>
        <dbReference type="EMBL" id="GII58356.1"/>
    </source>
</evidence>
<evidence type="ECO:0000256" key="1">
    <source>
        <dbReference type="SAM" id="MobiDB-lite"/>
    </source>
</evidence>
<dbReference type="EMBL" id="BOOR01000063">
    <property type="protein sequence ID" value="GII58356.1"/>
    <property type="molecule type" value="Genomic_DNA"/>
</dbReference>
<keyword evidence="2" id="KW-0732">Signal</keyword>
<dbReference type="Proteomes" id="UP000605992">
    <property type="component" value="Unassembled WGS sequence"/>
</dbReference>
<name>A0A8J3Y062_9ACTN</name>
<reference evidence="3" key="1">
    <citation type="submission" date="2021-01" db="EMBL/GenBank/DDBJ databases">
        <title>Whole genome shotgun sequence of Planotetraspora thailandica NBRC 104271.</title>
        <authorList>
            <person name="Komaki H."/>
            <person name="Tamura T."/>
        </authorList>
    </citation>
    <scope>NUCLEOTIDE SEQUENCE</scope>
    <source>
        <strain evidence="3">NBRC 104271</strain>
    </source>
</reference>
<evidence type="ECO:0000313" key="4">
    <source>
        <dbReference type="Proteomes" id="UP000605992"/>
    </source>
</evidence>
<feature type="signal peptide" evidence="2">
    <location>
        <begin position="1"/>
        <end position="22"/>
    </location>
</feature>
<feature type="region of interest" description="Disordered" evidence="1">
    <location>
        <begin position="276"/>
        <end position="297"/>
    </location>
</feature>
<feature type="chain" id="PRO_5035162361" description="Bacterial spore germination immunoglobulin-like domain-containing protein" evidence="2">
    <location>
        <begin position="23"/>
        <end position="297"/>
    </location>
</feature>
<organism evidence="3 4">
    <name type="scientific">Planotetraspora thailandica</name>
    <dbReference type="NCBI Taxonomy" id="487172"/>
    <lineage>
        <taxon>Bacteria</taxon>
        <taxon>Bacillati</taxon>
        <taxon>Actinomycetota</taxon>
        <taxon>Actinomycetes</taxon>
        <taxon>Streptosporangiales</taxon>
        <taxon>Streptosporangiaceae</taxon>
        <taxon>Planotetraspora</taxon>
    </lineage>
</organism>
<comment type="caution">
    <text evidence="3">The sequence shown here is derived from an EMBL/GenBank/DDBJ whole genome shotgun (WGS) entry which is preliminary data.</text>
</comment>
<gene>
    <name evidence="3" type="ORF">Pth03_67450</name>
</gene>
<keyword evidence="4" id="KW-1185">Reference proteome</keyword>
<feature type="region of interest" description="Disordered" evidence="1">
    <location>
        <begin position="25"/>
        <end position="45"/>
    </location>
</feature>
<sequence length="297" mass="31247">MRWRLTAGLVSLVVMTACGADAEIPLPPEPTASGAPVGESVAEPPPVVMRGGGRQVSLRAFTYCYRNTCADGRPEHLPDLGSVAGEITLSSPLKGWTFEATLRQPATAWPEPCDVRIPARLVPASPQTWRLEPAGPAGSYRIDVSGRGPDGGDLFAAFAVTLMRSGPAPEPRASLSAFHDNQGEADNYGSFELAVAHLGETPREATATLTVTGRNGRAAYELARQDDGCQARGEAAFRAEVPIEKVRGAVGREPYTIGVELVLDGRRHTATVAWPGGVGSDPDAGDALTPVFTPALR</sequence>